<organism evidence="1 2">
    <name type="scientific">Cohnella phaseoli</name>
    <dbReference type="NCBI Taxonomy" id="456490"/>
    <lineage>
        <taxon>Bacteria</taxon>
        <taxon>Bacillati</taxon>
        <taxon>Bacillota</taxon>
        <taxon>Bacilli</taxon>
        <taxon>Bacillales</taxon>
        <taxon>Paenibacillaceae</taxon>
        <taxon>Cohnella</taxon>
    </lineage>
</organism>
<dbReference type="Pfam" id="PF06824">
    <property type="entry name" value="Glyco_hydro_125"/>
    <property type="match status" value="1"/>
</dbReference>
<dbReference type="PIRSF" id="PIRSF028846">
    <property type="entry name" value="UCP028846"/>
    <property type="match status" value="1"/>
</dbReference>
<dbReference type="Proteomes" id="UP000256977">
    <property type="component" value="Unassembled WGS sequence"/>
</dbReference>
<keyword evidence="2" id="KW-1185">Reference proteome</keyword>
<reference evidence="1 2" key="1">
    <citation type="submission" date="2018-07" db="EMBL/GenBank/DDBJ databases">
        <title>Genomic Encyclopedia of Type Strains, Phase III (KMG-III): the genomes of soil and plant-associated and newly described type strains.</title>
        <authorList>
            <person name="Whitman W."/>
        </authorList>
    </citation>
    <scope>NUCLEOTIDE SEQUENCE [LARGE SCALE GENOMIC DNA]</scope>
    <source>
        <strain evidence="1 2">CECT 7287</strain>
    </source>
</reference>
<sequence>MEQFRLPKIAMPKLELPSAVQEVLAEAEQKLAHRPKLLKLFKNCFPNTLETTTKLQDDGTTFVITGDIPAMWLRDSVEQVMHYVPLAKDDADLQRIISGLIKQHMKLIQIDPYANAFNEMDNDWHWNADDVTDASPWVWERKFELDSICFSMRLAYAYWKETGLADIFDSEFKKAMRTAVDLWKREKRHFEQSPYRFERNNGIPTDSLMNDGLGMPINYTGMVWSGFRPSDDACDFHYNIPDNMFLVVTLRQMREIAEFVFRDLSFEQEMAKLEREVNHGIQLYGIYRHPQFGPIYAYETDGFGNYCLMDDAGTPGLISISYLGYVSEDDPIYQNTRRFALSKENPFYYEGKVAKGIGSPHTPPDYIWHMALSMQGLTAQTAEEKLEMIALLEATDADTGYMHEGFHADDPNQFTRKWFAWSNSLFSQLVYKAMKAGLLDD</sequence>
<dbReference type="InterPro" id="IPR008928">
    <property type="entry name" value="6-hairpin_glycosidase_sf"/>
</dbReference>
<dbReference type="RefSeq" id="WP_116062791.1">
    <property type="nucleotide sequence ID" value="NZ_QRDZ01000019.1"/>
</dbReference>
<dbReference type="GO" id="GO:0005975">
    <property type="term" value="P:carbohydrate metabolic process"/>
    <property type="evidence" value="ECO:0007669"/>
    <property type="project" value="InterPro"/>
</dbReference>
<dbReference type="EMBL" id="QRDZ01000019">
    <property type="protein sequence ID" value="RED65380.1"/>
    <property type="molecule type" value="Genomic_DNA"/>
</dbReference>
<evidence type="ECO:0000313" key="2">
    <source>
        <dbReference type="Proteomes" id="UP000256977"/>
    </source>
</evidence>
<gene>
    <name evidence="1" type="ORF">DFP98_11911</name>
</gene>
<dbReference type="Gene3D" id="1.50.10.10">
    <property type="match status" value="1"/>
</dbReference>
<dbReference type="OrthoDB" id="181472at2"/>
<dbReference type="PANTHER" id="PTHR31047">
    <property type="entry name" value="MEIOTICALLY UP-REGULATED GENE 157 PROTEIN"/>
    <property type="match status" value="1"/>
</dbReference>
<dbReference type="InterPro" id="IPR012341">
    <property type="entry name" value="6hp_glycosidase-like_sf"/>
</dbReference>
<evidence type="ECO:0008006" key="3">
    <source>
        <dbReference type="Google" id="ProtNLM"/>
    </source>
</evidence>
<dbReference type="PANTHER" id="PTHR31047:SF0">
    <property type="entry name" value="MEIOTICALLY UP-REGULATED GENE 157 PROTEIN"/>
    <property type="match status" value="1"/>
</dbReference>
<accession>A0A3D9IUE0</accession>
<dbReference type="AlphaFoldDB" id="A0A3D9IUE0"/>
<dbReference type="SMART" id="SM01149">
    <property type="entry name" value="DUF1237"/>
    <property type="match status" value="1"/>
</dbReference>
<protein>
    <recommendedName>
        <fullName evidence="3">Metal-independent alpha-mannosidase</fullName>
    </recommendedName>
</protein>
<name>A0A3D9IUE0_9BACL</name>
<dbReference type="SUPFAM" id="SSF48208">
    <property type="entry name" value="Six-hairpin glycosidases"/>
    <property type="match status" value="1"/>
</dbReference>
<comment type="caution">
    <text evidence="1">The sequence shown here is derived from an EMBL/GenBank/DDBJ whole genome shotgun (WGS) entry which is preliminary data.</text>
</comment>
<evidence type="ECO:0000313" key="1">
    <source>
        <dbReference type="EMBL" id="RED65380.1"/>
    </source>
</evidence>
<proteinExistence type="predicted"/>
<dbReference type="InterPro" id="IPR008313">
    <property type="entry name" value="GH125"/>
</dbReference>